<feature type="signal peptide" evidence="6">
    <location>
        <begin position="1"/>
        <end position="26"/>
    </location>
</feature>
<keyword evidence="4" id="KW-0472">Membrane</keyword>
<evidence type="ECO:0000256" key="6">
    <source>
        <dbReference type="SAM" id="SignalP"/>
    </source>
</evidence>
<dbReference type="PANTHER" id="PTHR38776:SF1">
    <property type="entry name" value="MLTA-INTERACTING PROTEIN-RELATED"/>
    <property type="match status" value="1"/>
</dbReference>
<keyword evidence="8" id="KW-1185">Reference proteome</keyword>
<comment type="similarity">
    <text evidence="2">Belongs to the MipA/OmpV family.</text>
</comment>
<reference evidence="7 8" key="1">
    <citation type="submission" date="2024-05" db="EMBL/GenBank/DDBJ databases">
        <title>Roseateles sp. 2.12 16S ribosomal RNA gene Genome sequencing and assembly.</title>
        <authorList>
            <person name="Woo H."/>
        </authorList>
    </citation>
    <scope>NUCLEOTIDE SEQUENCE [LARGE SCALE GENOMIC DNA]</scope>
    <source>
        <strain evidence="7 8">2.12</strain>
    </source>
</reference>
<evidence type="ECO:0000313" key="8">
    <source>
        <dbReference type="Proteomes" id="UP001462640"/>
    </source>
</evidence>
<evidence type="ECO:0000256" key="3">
    <source>
        <dbReference type="ARBA" id="ARBA00022729"/>
    </source>
</evidence>
<name>A0ABV0G8C1_9BURK</name>
<dbReference type="InterPro" id="IPR010583">
    <property type="entry name" value="MipA"/>
</dbReference>
<organism evidence="7 8">
    <name type="scientific">Roseateles flavus</name>
    <dbReference type="NCBI Taxonomy" id="3149041"/>
    <lineage>
        <taxon>Bacteria</taxon>
        <taxon>Pseudomonadati</taxon>
        <taxon>Pseudomonadota</taxon>
        <taxon>Betaproteobacteria</taxon>
        <taxon>Burkholderiales</taxon>
        <taxon>Sphaerotilaceae</taxon>
        <taxon>Roseateles</taxon>
    </lineage>
</organism>
<evidence type="ECO:0000256" key="4">
    <source>
        <dbReference type="ARBA" id="ARBA00023136"/>
    </source>
</evidence>
<keyword evidence="5" id="KW-0998">Cell outer membrane</keyword>
<dbReference type="RefSeq" id="WP_347604832.1">
    <property type="nucleotide sequence ID" value="NZ_JBDPZC010000001.1"/>
</dbReference>
<evidence type="ECO:0000256" key="2">
    <source>
        <dbReference type="ARBA" id="ARBA00005722"/>
    </source>
</evidence>
<proteinExistence type="inferred from homology"/>
<keyword evidence="3 6" id="KW-0732">Signal</keyword>
<accession>A0ABV0G8C1</accession>
<sequence>MPAFLTPTLRRTLAAFALLPTTSVFAQKPPGEGKPEGSSWGVGIAVISAQKAYKGTDRETRALPMLSYENQYLKLSGPNVEAKLPGLDLGDSQRLKFSLVAKLFGGGGYEASDSPFLAGMAERKSSTWVGGKMEWENGVADLKLEWLADAASHSKGQRIVLGLDRKWMVGPGLMLIPQVSAEWADKKYVDYYYGVRTGEVVAGRAAYTGKATLNAEVGLTGMIRLDKQQSLMLNVGVKSLGKEIRNSPLVDRSTENRLMLGYQYRF</sequence>
<evidence type="ECO:0000256" key="1">
    <source>
        <dbReference type="ARBA" id="ARBA00004442"/>
    </source>
</evidence>
<protein>
    <submittedName>
        <fullName evidence="7">MipA/OmpV family protein</fullName>
    </submittedName>
</protein>
<dbReference type="Pfam" id="PF06629">
    <property type="entry name" value="MipA"/>
    <property type="match status" value="1"/>
</dbReference>
<dbReference type="Proteomes" id="UP001462640">
    <property type="component" value="Unassembled WGS sequence"/>
</dbReference>
<dbReference type="PANTHER" id="PTHR38776">
    <property type="entry name" value="MLTA-INTERACTING PROTEIN-RELATED"/>
    <property type="match status" value="1"/>
</dbReference>
<gene>
    <name evidence="7" type="ORF">ABDJ40_00845</name>
</gene>
<comment type="caution">
    <text evidence="7">The sequence shown here is derived from an EMBL/GenBank/DDBJ whole genome shotgun (WGS) entry which is preliminary data.</text>
</comment>
<comment type="subcellular location">
    <subcellularLocation>
        <location evidence="1">Cell outer membrane</location>
    </subcellularLocation>
</comment>
<evidence type="ECO:0000313" key="7">
    <source>
        <dbReference type="EMBL" id="MEO3711307.1"/>
    </source>
</evidence>
<evidence type="ECO:0000256" key="5">
    <source>
        <dbReference type="ARBA" id="ARBA00023237"/>
    </source>
</evidence>
<feature type="chain" id="PRO_5046435361" evidence="6">
    <location>
        <begin position="27"/>
        <end position="266"/>
    </location>
</feature>
<dbReference type="EMBL" id="JBDPZC010000001">
    <property type="protein sequence ID" value="MEO3711307.1"/>
    <property type="molecule type" value="Genomic_DNA"/>
</dbReference>